<dbReference type="PROSITE" id="PS51858">
    <property type="entry name" value="PPPDE"/>
    <property type="match status" value="1"/>
</dbReference>
<dbReference type="Proteomes" id="UP000825729">
    <property type="component" value="Unassembled WGS sequence"/>
</dbReference>
<keyword evidence="10" id="KW-1133">Transmembrane helix</keyword>
<evidence type="ECO:0000256" key="9">
    <source>
        <dbReference type="ARBA" id="ARBA00031934"/>
    </source>
</evidence>
<keyword evidence="5" id="KW-0732">Signal</keyword>
<evidence type="ECO:0000256" key="8">
    <source>
        <dbReference type="ARBA" id="ARBA00023180"/>
    </source>
</evidence>
<keyword evidence="7" id="KW-1015">Disulfide bond</keyword>
<dbReference type="PANTHER" id="PTHR11247:SF8">
    <property type="entry name" value="PALMITOYL-PROTEIN THIOESTERASE 1"/>
    <property type="match status" value="1"/>
</dbReference>
<dbReference type="SMART" id="SM01179">
    <property type="entry name" value="DUF862"/>
    <property type="match status" value="1"/>
</dbReference>
<proteinExistence type="inferred from homology"/>
<dbReference type="PANTHER" id="PTHR11247">
    <property type="entry name" value="PALMITOYL-PROTEIN THIOESTERASE/DOLICHYLDIPHOSPHATASE 1"/>
    <property type="match status" value="1"/>
</dbReference>
<dbReference type="Pfam" id="PF05903">
    <property type="entry name" value="Peptidase_C97"/>
    <property type="match status" value="1"/>
</dbReference>
<keyword evidence="10" id="KW-0472">Membrane</keyword>
<evidence type="ECO:0000256" key="5">
    <source>
        <dbReference type="ARBA" id="ARBA00022729"/>
    </source>
</evidence>
<gene>
    <name evidence="12" type="ORF">H6P81_005098</name>
</gene>
<dbReference type="Gene3D" id="3.40.50.1820">
    <property type="entry name" value="alpha/beta hydrolase"/>
    <property type="match status" value="1"/>
</dbReference>
<dbReference type="GO" id="GO:0008233">
    <property type="term" value="F:peptidase activity"/>
    <property type="evidence" value="ECO:0007669"/>
    <property type="project" value="UniProtKB-KW"/>
</dbReference>
<reference evidence="12 13" key="1">
    <citation type="submission" date="2021-07" db="EMBL/GenBank/DDBJ databases">
        <title>The Aristolochia fimbriata genome: insights into angiosperm evolution, floral development and chemical biosynthesis.</title>
        <authorList>
            <person name="Jiao Y."/>
        </authorList>
    </citation>
    <scope>NUCLEOTIDE SEQUENCE [LARGE SCALE GENOMIC DNA]</scope>
    <source>
        <strain evidence="12">IBCAS-2021</strain>
        <tissue evidence="12">Leaf</tissue>
    </source>
</reference>
<keyword evidence="6" id="KW-0378">Hydrolase</keyword>
<comment type="caution">
    <text evidence="12">The sequence shown here is derived from an EMBL/GenBank/DDBJ whole genome shotgun (WGS) entry which is preliminary data.</text>
</comment>
<dbReference type="InterPro" id="IPR029058">
    <property type="entry name" value="AB_hydrolase_fold"/>
</dbReference>
<evidence type="ECO:0000256" key="7">
    <source>
        <dbReference type="ARBA" id="ARBA00023157"/>
    </source>
</evidence>
<keyword evidence="13" id="KW-1185">Reference proteome</keyword>
<comment type="similarity">
    <text evidence="1">Belongs to the DeSI family.</text>
</comment>
<dbReference type="Gene3D" id="3.90.1720.30">
    <property type="entry name" value="PPPDE domains"/>
    <property type="match status" value="1"/>
</dbReference>
<dbReference type="Pfam" id="PF02089">
    <property type="entry name" value="Palm_thioest"/>
    <property type="match status" value="1"/>
</dbReference>
<feature type="transmembrane region" description="Helical" evidence="10">
    <location>
        <begin position="220"/>
        <end position="243"/>
    </location>
</feature>
<dbReference type="InterPro" id="IPR008580">
    <property type="entry name" value="PPPDE_dom"/>
</dbReference>
<organism evidence="12 13">
    <name type="scientific">Aristolochia fimbriata</name>
    <name type="common">White veined hardy Dutchman's pipe vine</name>
    <dbReference type="NCBI Taxonomy" id="158543"/>
    <lineage>
        <taxon>Eukaryota</taxon>
        <taxon>Viridiplantae</taxon>
        <taxon>Streptophyta</taxon>
        <taxon>Embryophyta</taxon>
        <taxon>Tracheophyta</taxon>
        <taxon>Spermatophyta</taxon>
        <taxon>Magnoliopsida</taxon>
        <taxon>Magnoliidae</taxon>
        <taxon>Piperales</taxon>
        <taxon>Aristolochiaceae</taxon>
        <taxon>Aristolochia</taxon>
    </lineage>
</organism>
<dbReference type="SUPFAM" id="SSF53474">
    <property type="entry name" value="alpha/beta-Hydrolases"/>
    <property type="match status" value="1"/>
</dbReference>
<protein>
    <recommendedName>
        <fullName evidence="3">Palmitoyl-protein thioesterase 1</fullName>
        <ecNumber evidence="2">3.1.2.22</ecNumber>
    </recommendedName>
    <alternativeName>
        <fullName evidence="9">Palmitoyl-protein hydrolase 1</fullName>
    </alternativeName>
</protein>
<name>A0AAV7EUJ7_ARIFI</name>
<evidence type="ECO:0000256" key="3">
    <source>
        <dbReference type="ARBA" id="ARBA00014212"/>
    </source>
</evidence>
<keyword evidence="4" id="KW-0645">Protease</keyword>
<dbReference type="GO" id="GO:0008474">
    <property type="term" value="F:palmitoyl-(protein) hydrolase activity"/>
    <property type="evidence" value="ECO:0007669"/>
    <property type="project" value="UniProtKB-EC"/>
</dbReference>
<dbReference type="PRINTS" id="PR00414">
    <property type="entry name" value="PPTHIESTRASE"/>
</dbReference>
<dbReference type="InterPro" id="IPR042266">
    <property type="entry name" value="PPPDE_sf"/>
</dbReference>
<accession>A0AAV7EUJ7</accession>
<evidence type="ECO:0000256" key="2">
    <source>
        <dbReference type="ARBA" id="ARBA00012423"/>
    </source>
</evidence>
<keyword evidence="8" id="KW-0325">Glycoprotein</keyword>
<evidence type="ECO:0000256" key="1">
    <source>
        <dbReference type="ARBA" id="ARBA00008140"/>
    </source>
</evidence>
<dbReference type="InterPro" id="IPR002472">
    <property type="entry name" value="Palm_thioest"/>
</dbReference>
<keyword evidence="10" id="KW-0812">Transmembrane</keyword>
<evidence type="ECO:0000256" key="6">
    <source>
        <dbReference type="ARBA" id="ARBA00022801"/>
    </source>
</evidence>
<evidence type="ECO:0000256" key="10">
    <source>
        <dbReference type="SAM" id="Phobius"/>
    </source>
</evidence>
<dbReference type="GO" id="GO:0006508">
    <property type="term" value="P:proteolysis"/>
    <property type="evidence" value="ECO:0007669"/>
    <property type="project" value="UniProtKB-KW"/>
</dbReference>
<evidence type="ECO:0000256" key="4">
    <source>
        <dbReference type="ARBA" id="ARBA00022670"/>
    </source>
</evidence>
<evidence type="ECO:0000259" key="11">
    <source>
        <dbReference type="PROSITE" id="PS51858"/>
    </source>
</evidence>
<evidence type="ECO:0000313" key="13">
    <source>
        <dbReference type="Proteomes" id="UP000825729"/>
    </source>
</evidence>
<sequence>MRSILSCSSGSKELTNDGADRAQLYLNVYDLTPINNYLYWFGLGIFHSGVEAHGMEYGFGAHEYPTSGVFEVEPKSCPGFVFRRSVWIGSVNMTRSEFRTFMEHMSGKYHGDSYHLIAKNCNHFTDDVCMRLTGKSIPGWVNRLAKLVSGSFCNCLLPENIQPTAIRHIPDHPVFSDSDGSESIISSAVAESEEDDFDHHLLTTPNGDVAFLRENSMAALLWLITVLVFVLLPLSSALPFIVLHGIGDQCSNKGVSQFTQLLSDWSGSEGYCIEIGKGSWDSWVMPLQNQVEIVCEKVKEMKELSGGYNIVGLSQGNLIGRGVIEFCDGAPPVSNFISLAGPHAGTASVPLCGSGIICILVDNLIKSEIYSDYVQAHLAPGGYLKIPTEIPSYLEGCKFLPKLNNEKASERNSTYKERFASLQLLVLIKFEDDKVLIPPETSWFGYYPDGSFGEVLSPQQTQLYKEDWIGLKALDDAGRVKFISVPGGHLGISRSDMKKHIVPYLAADQTPKEAGKEILASHGATSMRDLIKEFVGLMDRPLVHSKQAPRFLW</sequence>
<evidence type="ECO:0000313" key="12">
    <source>
        <dbReference type="EMBL" id="KAG9452194.1"/>
    </source>
</evidence>
<dbReference type="AlphaFoldDB" id="A0AAV7EUJ7"/>
<dbReference type="EMBL" id="JAINDJ010000003">
    <property type="protein sequence ID" value="KAG9452194.1"/>
    <property type="molecule type" value="Genomic_DNA"/>
</dbReference>
<dbReference type="EC" id="3.1.2.22" evidence="2"/>
<feature type="domain" description="PPPDE" evidence="11">
    <location>
        <begin position="22"/>
        <end position="161"/>
    </location>
</feature>